<dbReference type="Gene3D" id="3.40.50.1820">
    <property type="entry name" value="alpha/beta hydrolase"/>
    <property type="match status" value="1"/>
</dbReference>
<dbReference type="AlphaFoldDB" id="A0A8S0T1W8"/>
<feature type="region of interest" description="Disordered" evidence="2">
    <location>
        <begin position="1"/>
        <end position="48"/>
    </location>
</feature>
<dbReference type="OrthoDB" id="1263307at2759"/>
<dbReference type="FunFam" id="3.40.50.1820:FF:000025">
    <property type="entry name" value="putative methylesterase 11, chloroplastic"/>
    <property type="match status" value="1"/>
</dbReference>
<name>A0A8S0T1W8_OLEEU</name>
<proteinExistence type="predicted"/>
<protein>
    <recommendedName>
        <fullName evidence="3">AB hydrolase-1 domain-containing protein</fullName>
    </recommendedName>
</protein>
<reference evidence="4 5" key="1">
    <citation type="submission" date="2019-12" db="EMBL/GenBank/DDBJ databases">
        <authorList>
            <person name="Alioto T."/>
            <person name="Alioto T."/>
            <person name="Gomez Garrido J."/>
        </authorList>
    </citation>
    <scope>NUCLEOTIDE SEQUENCE [LARGE SCALE GENOMIC DNA]</scope>
</reference>
<dbReference type="InterPro" id="IPR045889">
    <property type="entry name" value="MES/HNL"/>
</dbReference>
<dbReference type="PANTHER" id="PTHR10992">
    <property type="entry name" value="METHYLESTERASE FAMILY MEMBER"/>
    <property type="match status" value="1"/>
</dbReference>
<dbReference type="Gramene" id="OE9A105742T1">
    <property type="protein sequence ID" value="OE9A105742C1"/>
    <property type="gene ID" value="OE9A105742"/>
</dbReference>
<organism evidence="4 5">
    <name type="scientific">Olea europaea subsp. europaea</name>
    <dbReference type="NCBI Taxonomy" id="158383"/>
    <lineage>
        <taxon>Eukaryota</taxon>
        <taxon>Viridiplantae</taxon>
        <taxon>Streptophyta</taxon>
        <taxon>Embryophyta</taxon>
        <taxon>Tracheophyta</taxon>
        <taxon>Spermatophyta</taxon>
        <taxon>Magnoliopsida</taxon>
        <taxon>eudicotyledons</taxon>
        <taxon>Gunneridae</taxon>
        <taxon>Pentapetalae</taxon>
        <taxon>asterids</taxon>
        <taxon>lamiids</taxon>
        <taxon>Lamiales</taxon>
        <taxon>Oleaceae</taxon>
        <taxon>Oleeae</taxon>
        <taxon>Olea</taxon>
    </lineage>
</organism>
<dbReference type="GO" id="GO:0080030">
    <property type="term" value="F:methyl indole-3-acetate esterase activity"/>
    <property type="evidence" value="ECO:0007669"/>
    <property type="project" value="TreeGrafter"/>
</dbReference>
<evidence type="ECO:0000313" key="5">
    <source>
        <dbReference type="Proteomes" id="UP000594638"/>
    </source>
</evidence>
<dbReference type="Pfam" id="PF12697">
    <property type="entry name" value="Abhydrolase_6"/>
    <property type="match status" value="1"/>
</dbReference>
<comment type="caution">
    <text evidence="4">The sequence shown here is derived from an EMBL/GenBank/DDBJ whole genome shotgun (WGS) entry which is preliminary data.</text>
</comment>
<evidence type="ECO:0000256" key="2">
    <source>
        <dbReference type="SAM" id="MobiDB-lite"/>
    </source>
</evidence>
<dbReference type="Proteomes" id="UP000594638">
    <property type="component" value="Unassembled WGS sequence"/>
</dbReference>
<dbReference type="GO" id="GO:0009696">
    <property type="term" value="P:salicylic acid metabolic process"/>
    <property type="evidence" value="ECO:0007669"/>
    <property type="project" value="TreeGrafter"/>
</dbReference>
<keyword evidence="5" id="KW-1185">Reference proteome</keyword>
<dbReference type="GO" id="GO:0080032">
    <property type="term" value="F:methyl jasmonate esterase activity"/>
    <property type="evidence" value="ECO:0007669"/>
    <property type="project" value="TreeGrafter"/>
</dbReference>
<gene>
    <name evidence="4" type="ORF">OLEA9_A105742</name>
</gene>
<keyword evidence="1" id="KW-0378">Hydrolase</keyword>
<dbReference type="InterPro" id="IPR029058">
    <property type="entry name" value="AB_hydrolase_fold"/>
</dbReference>
<dbReference type="InterPro" id="IPR000073">
    <property type="entry name" value="AB_hydrolase_1"/>
</dbReference>
<dbReference type="PANTHER" id="PTHR10992:SF1023">
    <property type="entry name" value="METHYLESTERASE 11, CHLOROPLASTIC ISOFORM X1"/>
    <property type="match status" value="1"/>
</dbReference>
<sequence length="380" mass="42061">MGNSFACFSPTVRKISKESSDSDQLPPRISNSGNRKSRKSESSSRNGEIIDDSYIKQQALVASMLYHHHMQNGDLLNLDRSISVKYPPPSSNKLKKLQKRSYSVSDSGSKALQLIHQDVGTEESEKKHFVLVHGGGFGAWCWYKIIALLKESKCEVEAIDLTGSGLNSCDINSITTLAEYAKPLTDFLAKLGDDKKVILVGHDFGGACVSYAMELHSAKVSKAVFVAAAMLTTEQSIHDVFSQKSCLNDLNERAWKFSYANGKNHPPTAIDLDKSLLEDFLFNRTSSKDIALASVSMRQVPFAPLTEKLSLSTANHGSIPRFYIKTEEDFAIPLPLQEAMIKSNQPKQVFQLKGSDHSPFFSKPQALHRLLIEVSEITSM</sequence>
<evidence type="ECO:0000313" key="4">
    <source>
        <dbReference type="EMBL" id="CAA2997626.1"/>
    </source>
</evidence>
<evidence type="ECO:0000256" key="1">
    <source>
        <dbReference type="ARBA" id="ARBA00022801"/>
    </source>
</evidence>
<dbReference type="GO" id="GO:0009694">
    <property type="term" value="P:jasmonic acid metabolic process"/>
    <property type="evidence" value="ECO:0007669"/>
    <property type="project" value="TreeGrafter"/>
</dbReference>
<dbReference type="SUPFAM" id="SSF53474">
    <property type="entry name" value="alpha/beta-Hydrolases"/>
    <property type="match status" value="1"/>
</dbReference>
<accession>A0A8S0T1W8</accession>
<evidence type="ECO:0000259" key="3">
    <source>
        <dbReference type="Pfam" id="PF12697"/>
    </source>
</evidence>
<feature type="domain" description="AB hydrolase-1" evidence="3">
    <location>
        <begin position="129"/>
        <end position="367"/>
    </location>
</feature>
<dbReference type="GO" id="GO:0080031">
    <property type="term" value="F:methyl salicylate esterase activity"/>
    <property type="evidence" value="ECO:0007669"/>
    <property type="project" value="TreeGrafter"/>
</dbReference>
<dbReference type="EMBL" id="CACTIH010005561">
    <property type="protein sequence ID" value="CAA2997626.1"/>
    <property type="molecule type" value="Genomic_DNA"/>
</dbReference>